<evidence type="ECO:0000313" key="3">
    <source>
        <dbReference type="EMBL" id="SFP77140.1"/>
    </source>
</evidence>
<dbReference type="EMBL" id="FOXF01000067">
    <property type="protein sequence ID" value="SFP74171.1"/>
    <property type="molecule type" value="Genomic_DNA"/>
</dbReference>
<accession>A0A662ZK79</accession>
<dbReference type="AlphaFoldDB" id="A0A662ZK79"/>
<evidence type="ECO:0000313" key="1">
    <source>
        <dbReference type="EMBL" id="SFP54402.1"/>
    </source>
</evidence>
<dbReference type="EMBL" id="FOXF01000076">
    <property type="protein sequence ID" value="SFP77140.1"/>
    <property type="molecule type" value="Genomic_DNA"/>
</dbReference>
<dbReference type="Proteomes" id="UP000243745">
    <property type="component" value="Unassembled WGS sequence"/>
</dbReference>
<proteinExistence type="predicted"/>
<organism evidence="3 4">
    <name type="scientific">Ruminobacter amylophilus</name>
    <dbReference type="NCBI Taxonomy" id="867"/>
    <lineage>
        <taxon>Bacteria</taxon>
        <taxon>Pseudomonadati</taxon>
        <taxon>Pseudomonadota</taxon>
        <taxon>Gammaproteobacteria</taxon>
        <taxon>Aeromonadales</taxon>
        <taxon>Succinivibrionaceae</taxon>
        <taxon>Ruminobacter</taxon>
    </lineage>
</organism>
<dbReference type="Pfam" id="PF20310">
    <property type="entry name" value="HTH_Tnp_2"/>
    <property type="match status" value="1"/>
</dbReference>
<dbReference type="RefSeq" id="WP_218140345.1">
    <property type="nucleotide sequence ID" value="NZ_FOXF01000035.1"/>
</dbReference>
<dbReference type="InterPro" id="IPR046929">
    <property type="entry name" value="HTH_Tnp"/>
</dbReference>
<feature type="non-terminal residue" evidence="3">
    <location>
        <position position="66"/>
    </location>
</feature>
<gene>
    <name evidence="1" type="ORF">SAMN02910344_01674</name>
    <name evidence="2" type="ORF">SAMN02910344_02200</name>
    <name evidence="3" type="ORF">SAMN02910344_02266</name>
</gene>
<protein>
    <submittedName>
        <fullName evidence="3">Uncharacterized protein</fullName>
    </submittedName>
</protein>
<sequence length="66" mass="7751">MSKVKFSSKQQEILRNNKYTVRVTANILSLSKEFKEIFYKEYLSGEIPSNILCKYGYPVEILGKER</sequence>
<dbReference type="EMBL" id="FOXF01000035">
    <property type="protein sequence ID" value="SFP54402.1"/>
    <property type="molecule type" value="Genomic_DNA"/>
</dbReference>
<evidence type="ECO:0000313" key="4">
    <source>
        <dbReference type="Proteomes" id="UP000243745"/>
    </source>
</evidence>
<reference evidence="3 4" key="1">
    <citation type="submission" date="2016-10" db="EMBL/GenBank/DDBJ databases">
        <authorList>
            <person name="Varghese N."/>
            <person name="Submissions S."/>
        </authorList>
    </citation>
    <scope>NUCLEOTIDE SEQUENCE [LARGE SCALE GENOMIC DNA]</scope>
    <source>
        <strain evidence="3 4">DSM 1361</strain>
    </source>
</reference>
<evidence type="ECO:0000313" key="2">
    <source>
        <dbReference type="EMBL" id="SFP74171.1"/>
    </source>
</evidence>
<name>A0A662ZK79_9GAMM</name>
<keyword evidence="4" id="KW-1185">Reference proteome</keyword>